<feature type="compositionally biased region" description="Polar residues" evidence="1">
    <location>
        <begin position="102"/>
        <end position="111"/>
    </location>
</feature>
<evidence type="ECO:0000256" key="1">
    <source>
        <dbReference type="SAM" id="MobiDB-lite"/>
    </source>
</evidence>
<organism evidence="2 3">
    <name type="scientific">Amphibalanus amphitrite</name>
    <name type="common">Striped barnacle</name>
    <name type="synonym">Balanus amphitrite</name>
    <dbReference type="NCBI Taxonomy" id="1232801"/>
    <lineage>
        <taxon>Eukaryota</taxon>
        <taxon>Metazoa</taxon>
        <taxon>Ecdysozoa</taxon>
        <taxon>Arthropoda</taxon>
        <taxon>Crustacea</taxon>
        <taxon>Multicrustacea</taxon>
        <taxon>Cirripedia</taxon>
        <taxon>Thoracica</taxon>
        <taxon>Thoracicalcarea</taxon>
        <taxon>Balanomorpha</taxon>
        <taxon>Balanoidea</taxon>
        <taxon>Balanidae</taxon>
        <taxon>Amphibalaninae</taxon>
        <taxon>Amphibalanus</taxon>
    </lineage>
</organism>
<accession>A0A6A4WJK7</accession>
<comment type="caution">
    <text evidence="2">The sequence shown here is derived from an EMBL/GenBank/DDBJ whole genome shotgun (WGS) entry which is preliminary data.</text>
</comment>
<dbReference type="AlphaFoldDB" id="A0A6A4WJK7"/>
<name>A0A6A4WJK7_AMPAM</name>
<reference evidence="2 3" key="1">
    <citation type="submission" date="2019-07" db="EMBL/GenBank/DDBJ databases">
        <title>Draft genome assembly of a fouling barnacle, Amphibalanus amphitrite (Darwin, 1854): The first reference genome for Thecostraca.</title>
        <authorList>
            <person name="Kim W."/>
        </authorList>
    </citation>
    <scope>NUCLEOTIDE SEQUENCE [LARGE SCALE GENOMIC DNA]</scope>
    <source>
        <strain evidence="2">SNU_AA5</strain>
        <tissue evidence="2">Soma without cirri and trophi</tissue>
    </source>
</reference>
<evidence type="ECO:0000313" key="3">
    <source>
        <dbReference type="Proteomes" id="UP000440578"/>
    </source>
</evidence>
<proteinExistence type="predicted"/>
<feature type="compositionally biased region" description="Basic residues" evidence="1">
    <location>
        <begin position="118"/>
        <end position="129"/>
    </location>
</feature>
<dbReference type="OrthoDB" id="6382749at2759"/>
<dbReference type="EMBL" id="VIIS01000912">
    <property type="protein sequence ID" value="KAF0303830.1"/>
    <property type="molecule type" value="Genomic_DNA"/>
</dbReference>
<sequence>MMCYWDVHLRKLSLLFNTNEEPKLAKKAKLCPPPAAGDGAGSEDEDGVAAGSDGDEACAPAAEPALPVGSALTASAPAEQTPPDATVTSLRSPPAVFKRPNPGTTALTSDPETGPPPVKRRLYTGKRRHERAESRPGPPDATQGTGMGEG</sequence>
<gene>
    <name evidence="2" type="ORF">FJT64_024250</name>
</gene>
<keyword evidence="3" id="KW-1185">Reference proteome</keyword>
<dbReference type="Proteomes" id="UP000440578">
    <property type="component" value="Unassembled WGS sequence"/>
</dbReference>
<protein>
    <submittedName>
        <fullName evidence="2">Uncharacterized protein</fullName>
    </submittedName>
</protein>
<feature type="region of interest" description="Disordered" evidence="1">
    <location>
        <begin position="23"/>
        <end position="150"/>
    </location>
</feature>
<evidence type="ECO:0000313" key="2">
    <source>
        <dbReference type="EMBL" id="KAF0303830.1"/>
    </source>
</evidence>